<evidence type="ECO:0000256" key="1">
    <source>
        <dbReference type="SAM" id="Coils"/>
    </source>
</evidence>
<accession>A0A6M6E8U8</accession>
<keyword evidence="2" id="KW-0614">Plasmid</keyword>
<sequence>MNEISTKEINQLEELTKSFKNEYSQVVEERAIMLDDIRLLERRIEVLRLRMPEPPNWITDLVEPITKLVANKLKVKGFKVKELRDLDNSVKVSFFNKDEEELYKIILIPEDLEESLILYKTGEKVDKNYGDGTLGALNDMSDKTARLPLNNINEVVTIIRNL</sequence>
<evidence type="ECO:0000313" key="3">
    <source>
        <dbReference type="Proteomes" id="UP000501076"/>
    </source>
</evidence>
<evidence type="ECO:0000313" key="2">
    <source>
        <dbReference type="EMBL" id="QJX80015.1"/>
    </source>
</evidence>
<geneLocation type="plasmid" evidence="3">
    <name>pfdu301a</name>
</geneLocation>
<keyword evidence="1" id="KW-0175">Coiled coil</keyword>
<proteinExistence type="predicted"/>
<protein>
    <submittedName>
        <fullName evidence="2">Uncharacterized protein</fullName>
    </submittedName>
</protein>
<dbReference type="RefSeq" id="WP_171777999.1">
    <property type="nucleotide sequence ID" value="NZ_CP045273.1"/>
</dbReference>
<dbReference type="Proteomes" id="UP000501076">
    <property type="component" value="Plasmid pFDU301A"/>
</dbReference>
<dbReference type="AlphaFoldDB" id="A0A6M6E8U8"/>
<feature type="coiled-coil region" evidence="1">
    <location>
        <begin position="2"/>
        <end position="29"/>
    </location>
</feature>
<gene>
    <name evidence="2" type="ORF">FDZ14_28335</name>
</gene>
<organism evidence="2 3">
    <name type="scientific">Priestia megaterium</name>
    <name type="common">Bacillus megaterium</name>
    <dbReference type="NCBI Taxonomy" id="1404"/>
    <lineage>
        <taxon>Bacteria</taxon>
        <taxon>Bacillati</taxon>
        <taxon>Bacillota</taxon>
        <taxon>Bacilli</taxon>
        <taxon>Bacillales</taxon>
        <taxon>Bacillaceae</taxon>
        <taxon>Priestia</taxon>
    </lineage>
</organism>
<name>A0A6M6E8U8_PRIMG</name>
<dbReference type="EMBL" id="CP045273">
    <property type="protein sequence ID" value="QJX80015.1"/>
    <property type="molecule type" value="Genomic_DNA"/>
</dbReference>
<reference evidence="2 3" key="1">
    <citation type="submission" date="2019-10" db="EMBL/GenBank/DDBJ databases">
        <title>Complete genome sequences for adaption low water activity.</title>
        <authorList>
            <person name="Zhao L."/>
            <person name="Zhong J."/>
        </authorList>
    </citation>
    <scope>NUCLEOTIDE SEQUENCE [LARGE SCALE GENOMIC DNA]</scope>
    <source>
        <strain evidence="2 3">FDU301</strain>
        <plasmid evidence="3">pfdu301a</plasmid>
    </source>
</reference>